<name>A0ABV3Y6K0_9ACTN</name>
<evidence type="ECO:0000313" key="2">
    <source>
        <dbReference type="EMBL" id="MEX6430794.1"/>
    </source>
</evidence>
<accession>A0ABV3Y6K0</accession>
<gene>
    <name evidence="2" type="ORF">AB6A68_13255</name>
</gene>
<reference evidence="2 3" key="1">
    <citation type="submission" date="2024-07" db="EMBL/GenBank/DDBJ databases">
        <title>Draft Genome Sequence of Ferrimicrobium acidiphilum Strain YE2023, Isolated from a Pulp of Bioleach Reactor.</title>
        <authorList>
            <person name="Elkina Y.A."/>
            <person name="Bulaeva A.G."/>
            <person name="Beletsky A.V."/>
            <person name="Mardanov A.V."/>
        </authorList>
    </citation>
    <scope>NUCLEOTIDE SEQUENCE [LARGE SCALE GENOMIC DNA]</scope>
    <source>
        <strain evidence="2 3">YE2023</strain>
    </source>
</reference>
<dbReference type="EMBL" id="JBFSHR010000085">
    <property type="protein sequence ID" value="MEX6430794.1"/>
    <property type="molecule type" value="Genomic_DNA"/>
</dbReference>
<organism evidence="2 3">
    <name type="scientific">Ferrimicrobium acidiphilum</name>
    <dbReference type="NCBI Taxonomy" id="121039"/>
    <lineage>
        <taxon>Bacteria</taxon>
        <taxon>Bacillati</taxon>
        <taxon>Actinomycetota</taxon>
        <taxon>Acidimicrobiia</taxon>
        <taxon>Acidimicrobiales</taxon>
        <taxon>Acidimicrobiaceae</taxon>
        <taxon>Ferrimicrobium</taxon>
    </lineage>
</organism>
<keyword evidence="1" id="KW-0472">Membrane</keyword>
<keyword evidence="3" id="KW-1185">Reference proteome</keyword>
<evidence type="ECO:0000256" key="1">
    <source>
        <dbReference type="SAM" id="Phobius"/>
    </source>
</evidence>
<evidence type="ECO:0000313" key="3">
    <source>
        <dbReference type="Proteomes" id="UP001560267"/>
    </source>
</evidence>
<dbReference type="Proteomes" id="UP001560267">
    <property type="component" value="Unassembled WGS sequence"/>
</dbReference>
<keyword evidence="1" id="KW-1133">Transmembrane helix</keyword>
<comment type="caution">
    <text evidence="2">The sequence shown here is derived from an EMBL/GenBank/DDBJ whole genome shotgun (WGS) entry which is preliminary data.</text>
</comment>
<evidence type="ECO:0008006" key="4">
    <source>
        <dbReference type="Google" id="ProtNLM"/>
    </source>
</evidence>
<keyword evidence="1" id="KW-0812">Transmembrane</keyword>
<proteinExistence type="predicted"/>
<sequence>MDPTSLAMLDGIECISFDHEDVAASSADLIAAIGRLSELQGLPTAPVFVVNAQPAFQLQLSAQLQLNANQVLIGLLVLAVIVGLLCLAVDSAKENGPGTVDGA</sequence>
<feature type="transmembrane region" description="Helical" evidence="1">
    <location>
        <begin position="71"/>
        <end position="89"/>
    </location>
</feature>
<protein>
    <recommendedName>
        <fullName evidence="4">MMPL family protein</fullName>
    </recommendedName>
</protein>